<gene>
    <name evidence="2" type="ORF">J2T15_002836</name>
</gene>
<dbReference type="Proteomes" id="UP001229346">
    <property type="component" value="Unassembled WGS sequence"/>
</dbReference>
<protein>
    <submittedName>
        <fullName evidence="2">Cysteinyl-tRNA synthetase</fullName>
        <ecNumber evidence="2">6.1.1.16</ecNumber>
    </submittedName>
</protein>
<dbReference type="Gene3D" id="3.20.20.70">
    <property type="entry name" value="Aldolase class I"/>
    <property type="match status" value="1"/>
</dbReference>
<dbReference type="InterPro" id="IPR016063">
    <property type="entry name" value="TM1410_Glycdase"/>
</dbReference>
<accession>A0ABT9U3W8</accession>
<dbReference type="NCBIfam" id="TIGR01370">
    <property type="entry name" value="MJ1477/TM1410 family putative glycoside hydrolase"/>
    <property type="match status" value="1"/>
</dbReference>
<comment type="caution">
    <text evidence="2">The sequence shown here is derived from an EMBL/GenBank/DDBJ whole genome shotgun (WGS) entry which is preliminary data.</text>
</comment>
<dbReference type="InterPro" id="IPR013785">
    <property type="entry name" value="Aldolase_TIM"/>
</dbReference>
<name>A0ABT9U3W8_PAEHA</name>
<dbReference type="GO" id="GO:0004817">
    <property type="term" value="F:cysteine-tRNA ligase activity"/>
    <property type="evidence" value="ECO:0007669"/>
    <property type="project" value="UniProtKB-EC"/>
</dbReference>
<dbReference type="RefSeq" id="WP_307204592.1">
    <property type="nucleotide sequence ID" value="NZ_JAUSSU010000005.1"/>
</dbReference>
<reference evidence="2 3" key="1">
    <citation type="submission" date="2023-07" db="EMBL/GenBank/DDBJ databases">
        <title>Sorghum-associated microbial communities from plants grown in Nebraska, USA.</title>
        <authorList>
            <person name="Schachtman D."/>
        </authorList>
    </citation>
    <scope>NUCLEOTIDE SEQUENCE [LARGE SCALE GENOMIC DNA]</scope>
    <source>
        <strain evidence="2 3">CC482</strain>
    </source>
</reference>
<dbReference type="InterPro" id="IPR017853">
    <property type="entry name" value="GH"/>
</dbReference>
<keyword evidence="2" id="KW-0436">Ligase</keyword>
<dbReference type="EC" id="6.1.1.16" evidence="2"/>
<organism evidence="2 3">
    <name type="scientific">Paenibacillus harenae</name>
    <dbReference type="NCBI Taxonomy" id="306543"/>
    <lineage>
        <taxon>Bacteria</taxon>
        <taxon>Bacillati</taxon>
        <taxon>Bacillota</taxon>
        <taxon>Bacilli</taxon>
        <taxon>Bacillales</taxon>
        <taxon>Paenibacillaceae</taxon>
        <taxon>Paenibacillus</taxon>
    </lineage>
</organism>
<evidence type="ECO:0000259" key="1">
    <source>
        <dbReference type="Pfam" id="PF03537"/>
    </source>
</evidence>
<feature type="domain" description="Glycoside-hydrolase family GH114 TIM-barrel" evidence="1">
    <location>
        <begin position="44"/>
        <end position="301"/>
    </location>
</feature>
<dbReference type="Pfam" id="PF03537">
    <property type="entry name" value="Glyco_hydro_114"/>
    <property type="match status" value="1"/>
</dbReference>
<dbReference type="EMBL" id="JAUSSU010000005">
    <property type="protein sequence ID" value="MDQ0113395.1"/>
    <property type="molecule type" value="Genomic_DNA"/>
</dbReference>
<dbReference type="PRINTS" id="PR01545">
    <property type="entry name" value="THEMAYE10DUF"/>
</dbReference>
<dbReference type="PANTHER" id="PTHR35882:SF1">
    <property type="match status" value="1"/>
</dbReference>
<dbReference type="InterPro" id="IPR016062">
    <property type="entry name" value="TM1410-rel"/>
</dbReference>
<dbReference type="InterPro" id="IPR004352">
    <property type="entry name" value="GH114_TIM-barrel"/>
</dbReference>
<sequence>MTMRKWLILLAIVVLSLASVFTYYVITSKSMAERYAELPSERKTWLYQLQNFMPEQAADSGYTVAVIDPTEDGTDKTSYSIEQIEALKAVGVSPIAYLSIGEASYFRTYWQDEWGQFRDGELRIEKEAPEWLGVVANPDWPESVKVRYWEEEWWSNIIRPRLDAVIDAGFDGLYMDIIDAYYYWGDEESYGEGLEARLDSDPVNEQDAAKRMIAFVQRISEYAKGKNESFRIFPQNGEGIIQYDIDGRYVDGIDGIGIEDLWFDETKRQEKEETDYRLAYIRQIADAGKRVLSVDYVDSPDGFSLANKIRVLRYAALCQSEGFYCYAARSNRALDNMNVIAGVQPAGQ</sequence>
<keyword evidence="3" id="KW-1185">Reference proteome</keyword>
<dbReference type="SUPFAM" id="SSF51445">
    <property type="entry name" value="(Trans)glycosidases"/>
    <property type="match status" value="1"/>
</dbReference>
<evidence type="ECO:0000313" key="3">
    <source>
        <dbReference type="Proteomes" id="UP001229346"/>
    </source>
</evidence>
<dbReference type="PANTHER" id="PTHR35882">
    <property type="entry name" value="PELA"/>
    <property type="match status" value="1"/>
</dbReference>
<proteinExistence type="predicted"/>
<evidence type="ECO:0000313" key="2">
    <source>
        <dbReference type="EMBL" id="MDQ0113395.1"/>
    </source>
</evidence>